<name>F0WU50_9STRA</name>
<dbReference type="AlphaFoldDB" id="F0WU50"/>
<evidence type="ECO:0000313" key="1">
    <source>
        <dbReference type="EMBL" id="CCA24895.1"/>
    </source>
</evidence>
<protein>
    <submittedName>
        <fullName evidence="1">AlNc14C264G9873 protein</fullName>
    </submittedName>
</protein>
<dbReference type="EMBL" id="FR824309">
    <property type="protein sequence ID" value="CCA24895.1"/>
    <property type="molecule type" value="Genomic_DNA"/>
</dbReference>
<dbReference type="HOGENOM" id="CLU_2065844_0_0_1"/>
<reference evidence="1" key="1">
    <citation type="journal article" date="2011" name="PLoS Biol.">
        <title>Gene gain and loss during evolution of obligate parasitism in the white rust pathogen of Arabidopsis thaliana.</title>
        <authorList>
            <person name="Kemen E."/>
            <person name="Gardiner A."/>
            <person name="Schultz-Larsen T."/>
            <person name="Kemen A.C."/>
            <person name="Balmuth A.L."/>
            <person name="Robert-Seilaniantz A."/>
            <person name="Bailey K."/>
            <person name="Holub E."/>
            <person name="Studholme D.J."/>
            <person name="Maclean D."/>
            <person name="Jones J.D."/>
        </authorList>
    </citation>
    <scope>NUCLEOTIDE SEQUENCE</scope>
</reference>
<gene>
    <name evidence="1" type="primary">AlNc14C264G9873</name>
    <name evidence="1" type="ORF">ALNC14_110390</name>
</gene>
<organism evidence="1">
    <name type="scientific">Albugo laibachii Nc14</name>
    <dbReference type="NCBI Taxonomy" id="890382"/>
    <lineage>
        <taxon>Eukaryota</taxon>
        <taxon>Sar</taxon>
        <taxon>Stramenopiles</taxon>
        <taxon>Oomycota</taxon>
        <taxon>Peronosporomycetes</taxon>
        <taxon>Albuginales</taxon>
        <taxon>Albuginaceae</taxon>
        <taxon>Albugo</taxon>
    </lineage>
</organism>
<reference evidence="1" key="2">
    <citation type="submission" date="2011-02" db="EMBL/GenBank/DDBJ databases">
        <authorList>
            <person name="MacLean D."/>
        </authorList>
    </citation>
    <scope>NUCLEOTIDE SEQUENCE</scope>
</reference>
<accession>F0WU50</accession>
<proteinExistence type="predicted"/>
<sequence>MYISKKIQGRLLLEKSASLVARLVVLALHHYASTQLGDTINSSVDLGLRDKKTARTDVFEMDSIPISTIACIVVTNTELEQPLYFTSTVTSVLGSIITRINPSFSVKRRRVSMKRGAAF</sequence>